<evidence type="ECO:0000256" key="1">
    <source>
        <dbReference type="ARBA" id="ARBA00010949"/>
    </source>
</evidence>
<gene>
    <name evidence="4" type="ORF">NDU88_009888</name>
</gene>
<keyword evidence="5" id="KW-1185">Reference proteome</keyword>
<sequence length="166" mass="18368">MVVNGTINSSVDSCILEKAEPSHSNRGGVTDEQKALMENSHQVTDRTPCDDLEMHDTKVQYFSDDVDEISISSLSSSDKNDLSEDFSDDFLDLEDTNTTVTKVQHETQTPQIATSSTVEKTQRTPTKGVPVSHCKTEEWINRSISGKRAFAKCFFIDILSLAFGDA</sequence>
<feature type="compositionally biased region" description="Polar residues" evidence="3">
    <location>
        <begin position="109"/>
        <end position="125"/>
    </location>
</feature>
<dbReference type="GO" id="GO:0001578">
    <property type="term" value="P:microtubule bundle formation"/>
    <property type="evidence" value="ECO:0007669"/>
    <property type="project" value="TreeGrafter"/>
</dbReference>
<dbReference type="GO" id="GO:0015630">
    <property type="term" value="C:microtubule cytoskeleton"/>
    <property type="evidence" value="ECO:0007669"/>
    <property type="project" value="TreeGrafter"/>
</dbReference>
<proteinExistence type="inferred from homology"/>
<evidence type="ECO:0000256" key="2">
    <source>
        <dbReference type="ARBA" id="ARBA00023054"/>
    </source>
</evidence>
<protein>
    <submittedName>
        <fullName evidence="4">Uncharacterized protein</fullName>
    </submittedName>
</protein>
<evidence type="ECO:0000256" key="3">
    <source>
        <dbReference type="SAM" id="MobiDB-lite"/>
    </source>
</evidence>
<feature type="region of interest" description="Disordered" evidence="3">
    <location>
        <begin position="109"/>
        <end position="130"/>
    </location>
</feature>
<dbReference type="Proteomes" id="UP001066276">
    <property type="component" value="Chromosome 6"/>
</dbReference>
<dbReference type="AlphaFoldDB" id="A0AAV7QSU7"/>
<evidence type="ECO:0000313" key="4">
    <source>
        <dbReference type="EMBL" id="KAJ1143581.1"/>
    </source>
</evidence>
<dbReference type="GO" id="GO:0008017">
    <property type="term" value="F:microtubule binding"/>
    <property type="evidence" value="ECO:0007669"/>
    <property type="project" value="TreeGrafter"/>
</dbReference>
<dbReference type="InterPro" id="IPR029627">
    <property type="entry name" value="CCSER"/>
</dbReference>
<keyword evidence="2" id="KW-0175">Coiled coil</keyword>
<organism evidence="4 5">
    <name type="scientific">Pleurodeles waltl</name>
    <name type="common">Iberian ribbed newt</name>
    <dbReference type="NCBI Taxonomy" id="8319"/>
    <lineage>
        <taxon>Eukaryota</taxon>
        <taxon>Metazoa</taxon>
        <taxon>Chordata</taxon>
        <taxon>Craniata</taxon>
        <taxon>Vertebrata</taxon>
        <taxon>Euteleostomi</taxon>
        <taxon>Amphibia</taxon>
        <taxon>Batrachia</taxon>
        <taxon>Caudata</taxon>
        <taxon>Salamandroidea</taxon>
        <taxon>Salamandridae</taxon>
        <taxon>Pleurodelinae</taxon>
        <taxon>Pleurodeles</taxon>
    </lineage>
</organism>
<dbReference type="PANTHER" id="PTHR22461">
    <property type="entry name" value="SERINE-RICH COILED-COIL DOMAIN-CONTAINING PROTEIN 2-RELATED"/>
    <property type="match status" value="1"/>
</dbReference>
<dbReference type="EMBL" id="JANPWB010000010">
    <property type="protein sequence ID" value="KAJ1143581.1"/>
    <property type="molecule type" value="Genomic_DNA"/>
</dbReference>
<dbReference type="PANTHER" id="PTHR22461:SF2">
    <property type="entry name" value="SERINE-RICH COILED-COIL DOMAIN-CONTAINING PROTEIN 2"/>
    <property type="match status" value="1"/>
</dbReference>
<comment type="caution">
    <text evidence="4">The sequence shown here is derived from an EMBL/GenBank/DDBJ whole genome shotgun (WGS) entry which is preliminary data.</text>
</comment>
<name>A0AAV7QSU7_PLEWA</name>
<accession>A0AAV7QSU7</accession>
<evidence type="ECO:0000313" key="5">
    <source>
        <dbReference type="Proteomes" id="UP001066276"/>
    </source>
</evidence>
<comment type="similarity">
    <text evidence="1">Belongs to the CCSER family.</text>
</comment>
<reference evidence="4" key="1">
    <citation type="journal article" date="2022" name="bioRxiv">
        <title>Sequencing and chromosome-scale assembly of the giantPleurodeles waltlgenome.</title>
        <authorList>
            <person name="Brown T."/>
            <person name="Elewa A."/>
            <person name="Iarovenko S."/>
            <person name="Subramanian E."/>
            <person name="Araus A.J."/>
            <person name="Petzold A."/>
            <person name="Susuki M."/>
            <person name="Suzuki K.-i.T."/>
            <person name="Hayashi T."/>
            <person name="Toyoda A."/>
            <person name="Oliveira C."/>
            <person name="Osipova E."/>
            <person name="Leigh N.D."/>
            <person name="Simon A."/>
            <person name="Yun M.H."/>
        </authorList>
    </citation>
    <scope>NUCLEOTIDE SEQUENCE</scope>
    <source>
        <strain evidence="4">20211129_DDA</strain>
        <tissue evidence="4">Liver</tissue>
    </source>
</reference>